<evidence type="ECO:0000313" key="2">
    <source>
        <dbReference type="EMBL" id="MFB8774666.1"/>
    </source>
</evidence>
<proteinExistence type="predicted"/>
<name>A0ABV5ECS2_9ACTN</name>
<sequence>MRAPNSPAALFRVERGQPSEHDLAALVAVIAQLRQRPEPVNGSAAKERRPTWRRPERRPYYGVPTSWNAP</sequence>
<feature type="region of interest" description="Disordered" evidence="1">
    <location>
        <begin position="38"/>
        <end position="70"/>
    </location>
</feature>
<protein>
    <submittedName>
        <fullName evidence="2">Acyl-CoA carboxylase subunit epsilon</fullName>
    </submittedName>
</protein>
<dbReference type="EMBL" id="JAYMRP010000014">
    <property type="protein sequence ID" value="MFB8774666.1"/>
    <property type="molecule type" value="Genomic_DNA"/>
</dbReference>
<feature type="compositionally biased region" description="Basic and acidic residues" evidence="1">
    <location>
        <begin position="45"/>
        <end position="59"/>
    </location>
</feature>
<evidence type="ECO:0000313" key="3">
    <source>
        <dbReference type="Proteomes" id="UP001585080"/>
    </source>
</evidence>
<dbReference type="RefSeq" id="WP_376733363.1">
    <property type="nucleotide sequence ID" value="NZ_JAYMRP010000014.1"/>
</dbReference>
<evidence type="ECO:0000256" key="1">
    <source>
        <dbReference type="SAM" id="MobiDB-lite"/>
    </source>
</evidence>
<reference evidence="2 3" key="1">
    <citation type="submission" date="2024-01" db="EMBL/GenBank/DDBJ databases">
        <title>Genome mining of biosynthetic gene clusters to explore secondary metabolites of Streptomyces sp.</title>
        <authorList>
            <person name="Baig A."/>
            <person name="Ajitkumar Shintre N."/>
            <person name="Kumar H."/>
            <person name="Anbarasu A."/>
            <person name="Ramaiah S."/>
        </authorList>
    </citation>
    <scope>NUCLEOTIDE SEQUENCE [LARGE SCALE GENOMIC DNA]</scope>
    <source>
        <strain evidence="2 3">A57</strain>
    </source>
</reference>
<gene>
    <name evidence="2" type="ORF">VSS16_18355</name>
</gene>
<dbReference type="Proteomes" id="UP001585080">
    <property type="component" value="Unassembled WGS sequence"/>
</dbReference>
<organism evidence="2 3">
    <name type="scientific">Streptomyces broussonetiae</name>
    <dbReference type="NCBI Taxonomy" id="2686304"/>
    <lineage>
        <taxon>Bacteria</taxon>
        <taxon>Bacillati</taxon>
        <taxon>Actinomycetota</taxon>
        <taxon>Actinomycetes</taxon>
        <taxon>Kitasatosporales</taxon>
        <taxon>Streptomycetaceae</taxon>
        <taxon>Streptomyces</taxon>
    </lineage>
</organism>
<keyword evidence="3" id="KW-1185">Reference proteome</keyword>
<dbReference type="InterPro" id="IPR032716">
    <property type="entry name" value="ACC_epsilon"/>
</dbReference>
<dbReference type="Pfam" id="PF13822">
    <property type="entry name" value="ACC_epsilon"/>
    <property type="match status" value="1"/>
</dbReference>
<accession>A0ABV5ECS2</accession>
<comment type="caution">
    <text evidence="2">The sequence shown here is derived from an EMBL/GenBank/DDBJ whole genome shotgun (WGS) entry which is preliminary data.</text>
</comment>